<feature type="compositionally biased region" description="Polar residues" evidence="1">
    <location>
        <begin position="795"/>
        <end position="808"/>
    </location>
</feature>
<evidence type="ECO:0000256" key="1">
    <source>
        <dbReference type="SAM" id="MobiDB-lite"/>
    </source>
</evidence>
<dbReference type="VEuPathDB" id="AmoebaDB:EIN_397230"/>
<dbReference type="InterPro" id="IPR000008">
    <property type="entry name" value="C2_dom"/>
</dbReference>
<evidence type="ECO:0000259" key="2">
    <source>
        <dbReference type="PROSITE" id="PS50004"/>
    </source>
</evidence>
<name>A0A0A1U9W3_ENTIV</name>
<dbReference type="AlphaFoldDB" id="A0A0A1U9W3"/>
<dbReference type="CDD" id="cd00030">
    <property type="entry name" value="C2"/>
    <property type="match status" value="1"/>
</dbReference>
<feature type="compositionally biased region" description="Polar residues" evidence="1">
    <location>
        <begin position="719"/>
        <end position="745"/>
    </location>
</feature>
<dbReference type="PROSITE" id="PS50004">
    <property type="entry name" value="C2"/>
    <property type="match status" value="1"/>
</dbReference>
<dbReference type="SUPFAM" id="SSF49562">
    <property type="entry name" value="C2 domain (Calcium/lipid-binding domain, CaLB)"/>
    <property type="match status" value="1"/>
</dbReference>
<dbReference type="GeneID" id="14890931"/>
<dbReference type="KEGG" id="eiv:EIN_397230"/>
<feature type="compositionally biased region" description="Basic and acidic residues" evidence="1">
    <location>
        <begin position="659"/>
        <end position="675"/>
    </location>
</feature>
<evidence type="ECO:0000313" key="4">
    <source>
        <dbReference type="Proteomes" id="UP000014680"/>
    </source>
</evidence>
<feature type="region of interest" description="Disordered" evidence="1">
    <location>
        <begin position="709"/>
        <end position="832"/>
    </location>
</feature>
<feature type="region of interest" description="Disordered" evidence="1">
    <location>
        <begin position="646"/>
        <end position="675"/>
    </location>
</feature>
<keyword evidence="4" id="KW-1185">Reference proteome</keyword>
<dbReference type="SMART" id="SM00239">
    <property type="entry name" value="C2"/>
    <property type="match status" value="1"/>
</dbReference>
<dbReference type="RefSeq" id="XP_004258624.1">
    <property type="nucleotide sequence ID" value="XM_004258576.1"/>
</dbReference>
<feature type="compositionally biased region" description="Basic and acidic residues" evidence="1">
    <location>
        <begin position="809"/>
        <end position="819"/>
    </location>
</feature>
<dbReference type="OrthoDB" id="29080at2759"/>
<feature type="region of interest" description="Disordered" evidence="1">
    <location>
        <begin position="566"/>
        <end position="600"/>
    </location>
</feature>
<dbReference type="InterPro" id="IPR035892">
    <property type="entry name" value="C2_domain_sf"/>
</dbReference>
<feature type="compositionally biased region" description="Basic and acidic residues" evidence="1">
    <location>
        <begin position="943"/>
        <end position="953"/>
    </location>
</feature>
<dbReference type="PANTHER" id="PTHR47800">
    <property type="entry name" value="C2 DOMAIN-CONTAINING PROTEIN"/>
    <property type="match status" value="1"/>
</dbReference>
<feature type="compositionally biased region" description="Low complexity" evidence="1">
    <location>
        <begin position="887"/>
        <end position="897"/>
    </location>
</feature>
<dbReference type="EMBL" id="KB206411">
    <property type="protein sequence ID" value="ELP91853.1"/>
    <property type="molecule type" value="Genomic_DNA"/>
</dbReference>
<proteinExistence type="predicted"/>
<dbReference type="GO" id="GO:0010628">
    <property type="term" value="P:positive regulation of gene expression"/>
    <property type="evidence" value="ECO:0007669"/>
    <property type="project" value="TreeGrafter"/>
</dbReference>
<feature type="region of interest" description="Disordered" evidence="1">
    <location>
        <begin position="887"/>
        <end position="953"/>
    </location>
</feature>
<sequence length="953" mass="108617">MNLHLTIVCGVNLEIGDIYTSDPYVVFSVNKQTYKTNTIKSTLDPVWNKSFDFQVTPGTSIEFRIFDYNTIGSDDFLGNCFWYVPQMRTSEKRKEILKVKEKGFFYFDVDCVSGQNVAPNNVITREDKMLLELNFEEIYGFAESFFKKYNKYTTKNITFTVGVSTPLTPKQYLISKSGNDKSDLTKTSFDQALRVEARVGDQITFELCSKVGRDKLDVLGCSTFTVPDLLPNEAFEVSTAVEESGMIRMIMTCLRSVYQNMDVQLIPKVPNFQGNFNIIIEKLEKVIMKGYFYCVVEIKDLVYKTAYLQPINGTVTWNQFGIAEFEDGDLCRCSIFEKNPQLVTRKGDKKGESKVRLNAMECTGMAVVPIEDFGELTLRFERNRSVNDEYYQICDQTVNNSGLIENVTEIEIQQPTVDEGVDDNVNINQLNGETFEQIDIEPNDKFTKVEDAYKKEVEQEEMIKSIKETEIKEITRKLQTLDNKDLLVVSAAQQQNVTPPQIEPKNECVMYDFTHEEPPQQEQQEHEKYQELVPPILPPPRKTQQNTTILTEENTQQTLQSVTNLDGTKDDTIESNLAPVLPSKPKRLSQNKNIHPLNNDEIDQTKEKPTELTQQITQIDETPKININVDELECKLEDVVPVLPPKPRRLSQNKGKTIPKMEEEVSKVEKQDEEKHDPIVTPITLKDDQKEISQKEKQIEALPLVQQHEESIQKELPKQENNSSPNVTTQQQALQINVTTKTEPTVSKETEHKQHDVKPVNLRPKEQRKPVSTPAHPQTQQRKTVKSTIIEPSLKQETNAKMTFSQTIQKEEKSCESPKGKHRVVPTAQTSQQQENVELLSFKDRFVMFEKLTKDTDSKQVKTSNANDMSQKMVAVSKVATQSATLLQQQTAKTTPLPSNTTEQKKKTPPQLPKRKAPPPLPQRGSKPSGGKVGPSGQKRRPPPKDISMKDFK</sequence>
<organism evidence="3 4">
    <name type="scientific">Entamoeba invadens IP1</name>
    <dbReference type="NCBI Taxonomy" id="370355"/>
    <lineage>
        <taxon>Eukaryota</taxon>
        <taxon>Amoebozoa</taxon>
        <taxon>Evosea</taxon>
        <taxon>Archamoebae</taxon>
        <taxon>Mastigamoebida</taxon>
        <taxon>Entamoebidae</taxon>
        <taxon>Entamoeba</taxon>
    </lineage>
</organism>
<evidence type="ECO:0000313" key="3">
    <source>
        <dbReference type="EMBL" id="ELP91853.1"/>
    </source>
</evidence>
<feature type="compositionally biased region" description="Basic and acidic residues" evidence="1">
    <location>
        <begin position="746"/>
        <end position="769"/>
    </location>
</feature>
<feature type="domain" description="C2" evidence="2">
    <location>
        <begin position="1"/>
        <end position="97"/>
    </location>
</feature>
<accession>A0A0A1U9W3</accession>
<dbReference type="Gene3D" id="2.60.40.150">
    <property type="entry name" value="C2 domain"/>
    <property type="match status" value="1"/>
</dbReference>
<dbReference type="Pfam" id="PF00168">
    <property type="entry name" value="C2"/>
    <property type="match status" value="1"/>
</dbReference>
<dbReference type="Proteomes" id="UP000014680">
    <property type="component" value="Unassembled WGS sequence"/>
</dbReference>
<reference evidence="3 4" key="1">
    <citation type="submission" date="2012-10" db="EMBL/GenBank/DDBJ databases">
        <authorList>
            <person name="Zafar N."/>
            <person name="Inman J."/>
            <person name="Hall N."/>
            <person name="Lorenzi H."/>
            <person name="Caler E."/>
        </authorList>
    </citation>
    <scope>NUCLEOTIDE SEQUENCE [LARGE SCALE GENOMIC DNA]</scope>
    <source>
        <strain evidence="3 4">IP1</strain>
    </source>
</reference>
<feature type="compositionally biased region" description="Basic and acidic residues" evidence="1">
    <location>
        <begin position="709"/>
        <end position="718"/>
    </location>
</feature>
<gene>
    <name evidence="3" type="ORF">EIN_397230</name>
</gene>
<dbReference type="PANTHER" id="PTHR47800:SF5">
    <property type="entry name" value="FER-1-LIKE PROTEIN 6"/>
    <property type="match status" value="1"/>
</dbReference>
<protein>
    <recommendedName>
        <fullName evidence="2">C2 domain-containing protein</fullName>
    </recommendedName>
</protein>